<keyword evidence="2" id="KW-0687">Ribonucleoprotein</keyword>
<organism evidence="2 3">
    <name type="scientific">Commensalibacter papalotli</name>
    <name type="common">ex Botero et al. 2024</name>
    <dbReference type="NCBI Taxonomy" id="2972766"/>
    <lineage>
        <taxon>Bacteria</taxon>
        <taxon>Pseudomonadati</taxon>
        <taxon>Pseudomonadota</taxon>
        <taxon>Alphaproteobacteria</taxon>
        <taxon>Acetobacterales</taxon>
        <taxon>Acetobacteraceae</taxon>
    </lineage>
</organism>
<name>A0ABN8W6H5_9PROT</name>
<dbReference type="RefSeq" id="WP_034335923.1">
    <property type="nucleotide sequence ID" value="NZ_CAMXCH010000002.1"/>
</dbReference>
<keyword evidence="3" id="KW-1185">Reference proteome</keyword>
<gene>
    <name evidence="2" type="ORF">R83534S58_LOCUS972</name>
</gene>
<keyword evidence="2" id="KW-0689">Ribosomal protein</keyword>
<accession>A0ABN8W6H5</accession>
<evidence type="ECO:0000313" key="3">
    <source>
        <dbReference type="Proteomes" id="UP001154272"/>
    </source>
</evidence>
<dbReference type="InterPro" id="IPR016181">
    <property type="entry name" value="Acyl_CoA_acyltransferase"/>
</dbReference>
<dbReference type="SUPFAM" id="SSF55729">
    <property type="entry name" value="Acyl-CoA N-acyltransferases (Nat)"/>
    <property type="match status" value="1"/>
</dbReference>
<proteinExistence type="predicted"/>
<protein>
    <submittedName>
        <fullName evidence="2">Ribosomal protein S18 acetylase RimI and related acetyltransferases (RimI) (PDB:1GHE)</fullName>
    </submittedName>
</protein>
<dbReference type="InterPro" id="IPR000182">
    <property type="entry name" value="GNAT_dom"/>
</dbReference>
<comment type="caution">
    <text evidence="2">The sequence shown here is derived from an EMBL/GenBank/DDBJ whole genome shotgun (WGS) entry which is preliminary data.</text>
</comment>
<dbReference type="EMBL" id="CAMXCH010000002">
    <property type="protein sequence ID" value="CAI3938373.1"/>
    <property type="molecule type" value="Genomic_DNA"/>
</dbReference>
<dbReference type="Pfam" id="PF00583">
    <property type="entry name" value="Acetyltransf_1"/>
    <property type="match status" value="1"/>
</dbReference>
<sequence length="195" mass="22667">MSPLNNIRPATPVTVSITFLRMDHPPIQPLLELPVRYSVEKLSVVPIPLYRYVYGTVGRECCWWMRRVLSDQYLEQLFSNPLIEVYLLKDDENVVCGFFELDCTLESNVNIAYFGLMPHLVGQGLGTSFFHQALRKAWQKDPSCVRINTCNLDHPRALEIYKKAGFEPFKVEQELWNIPDILNLPIPKKFLKKIR</sequence>
<dbReference type="GO" id="GO:0005840">
    <property type="term" value="C:ribosome"/>
    <property type="evidence" value="ECO:0007669"/>
    <property type="project" value="UniProtKB-KW"/>
</dbReference>
<dbReference type="Proteomes" id="UP001154272">
    <property type="component" value="Unassembled WGS sequence"/>
</dbReference>
<reference evidence="2" key="1">
    <citation type="submission" date="2022-10" db="EMBL/GenBank/DDBJ databases">
        <authorList>
            <person name="Botero Cardona J."/>
        </authorList>
    </citation>
    <scope>NUCLEOTIDE SEQUENCE</scope>
    <source>
        <strain evidence="2">R-83534</strain>
    </source>
</reference>
<dbReference type="Gene3D" id="3.40.630.30">
    <property type="match status" value="1"/>
</dbReference>
<dbReference type="PROSITE" id="PS51186">
    <property type="entry name" value="GNAT"/>
    <property type="match status" value="1"/>
</dbReference>
<evidence type="ECO:0000259" key="1">
    <source>
        <dbReference type="PROSITE" id="PS51186"/>
    </source>
</evidence>
<feature type="domain" description="N-acetyltransferase" evidence="1">
    <location>
        <begin position="48"/>
        <end position="185"/>
    </location>
</feature>
<evidence type="ECO:0000313" key="2">
    <source>
        <dbReference type="EMBL" id="CAI3938373.1"/>
    </source>
</evidence>